<evidence type="ECO:0000313" key="3">
    <source>
        <dbReference type="EMBL" id="KAK3391250.1"/>
    </source>
</evidence>
<keyword evidence="4" id="KW-1185">Reference proteome</keyword>
<reference evidence="3" key="1">
    <citation type="journal article" date="2023" name="Mol. Phylogenet. Evol.">
        <title>Genome-scale phylogeny and comparative genomics of the fungal order Sordariales.</title>
        <authorList>
            <person name="Hensen N."/>
            <person name="Bonometti L."/>
            <person name="Westerberg I."/>
            <person name="Brannstrom I.O."/>
            <person name="Guillou S."/>
            <person name="Cros-Aarteil S."/>
            <person name="Calhoun S."/>
            <person name="Haridas S."/>
            <person name="Kuo A."/>
            <person name="Mondo S."/>
            <person name="Pangilinan J."/>
            <person name="Riley R."/>
            <person name="LaButti K."/>
            <person name="Andreopoulos B."/>
            <person name="Lipzen A."/>
            <person name="Chen C."/>
            <person name="Yan M."/>
            <person name="Daum C."/>
            <person name="Ng V."/>
            <person name="Clum A."/>
            <person name="Steindorff A."/>
            <person name="Ohm R.A."/>
            <person name="Martin F."/>
            <person name="Silar P."/>
            <person name="Natvig D.O."/>
            <person name="Lalanne C."/>
            <person name="Gautier V."/>
            <person name="Ament-Velasquez S.L."/>
            <person name="Kruys A."/>
            <person name="Hutchinson M.I."/>
            <person name="Powell A.J."/>
            <person name="Barry K."/>
            <person name="Miller A.N."/>
            <person name="Grigoriev I.V."/>
            <person name="Debuchy R."/>
            <person name="Gladieux P."/>
            <person name="Hiltunen Thoren M."/>
            <person name="Johannesson H."/>
        </authorList>
    </citation>
    <scope>NUCLEOTIDE SEQUENCE</scope>
    <source>
        <strain evidence="3">CBS 232.78</strain>
    </source>
</reference>
<name>A0AAE0P0Y2_9PEZI</name>
<proteinExistence type="predicted"/>
<dbReference type="EMBL" id="JAULSW010000002">
    <property type="protein sequence ID" value="KAK3391250.1"/>
    <property type="molecule type" value="Genomic_DNA"/>
</dbReference>
<comment type="caution">
    <text evidence="3">The sequence shown here is derived from an EMBL/GenBank/DDBJ whole genome shotgun (WGS) entry which is preliminary data.</text>
</comment>
<dbReference type="Proteomes" id="UP001285441">
    <property type="component" value="Unassembled WGS sequence"/>
</dbReference>
<dbReference type="PANTHER" id="PTHR24148">
    <property type="entry name" value="ANKYRIN REPEAT DOMAIN-CONTAINING PROTEIN 39 HOMOLOG-RELATED"/>
    <property type="match status" value="1"/>
</dbReference>
<dbReference type="AlphaFoldDB" id="A0AAE0P0Y2"/>
<feature type="domain" description="Heterokaryon incompatibility" evidence="2">
    <location>
        <begin position="1"/>
        <end position="123"/>
    </location>
</feature>
<protein>
    <submittedName>
        <fullName evidence="3">Heterokaryon incompatibility protein-domain-containing protein</fullName>
    </submittedName>
</protein>
<feature type="compositionally biased region" description="Basic and acidic residues" evidence="1">
    <location>
        <begin position="565"/>
        <end position="580"/>
    </location>
</feature>
<evidence type="ECO:0000313" key="4">
    <source>
        <dbReference type="Proteomes" id="UP001285441"/>
    </source>
</evidence>
<dbReference type="InterPro" id="IPR010730">
    <property type="entry name" value="HET"/>
</dbReference>
<dbReference type="InterPro" id="IPR052895">
    <property type="entry name" value="HetReg/Transcr_Mod"/>
</dbReference>
<evidence type="ECO:0000259" key="2">
    <source>
        <dbReference type="Pfam" id="PF06985"/>
    </source>
</evidence>
<dbReference type="PANTHER" id="PTHR24148:SF73">
    <property type="entry name" value="HET DOMAIN PROTEIN (AFU_ORTHOLOGUE AFUA_8G01020)"/>
    <property type="match status" value="1"/>
</dbReference>
<organism evidence="3 4">
    <name type="scientific">Podospora didyma</name>
    <dbReference type="NCBI Taxonomy" id="330526"/>
    <lineage>
        <taxon>Eukaryota</taxon>
        <taxon>Fungi</taxon>
        <taxon>Dikarya</taxon>
        <taxon>Ascomycota</taxon>
        <taxon>Pezizomycotina</taxon>
        <taxon>Sordariomycetes</taxon>
        <taxon>Sordariomycetidae</taxon>
        <taxon>Sordariales</taxon>
        <taxon>Podosporaceae</taxon>
        <taxon>Podospora</taxon>
    </lineage>
</organism>
<reference evidence="3" key="2">
    <citation type="submission" date="2023-06" db="EMBL/GenBank/DDBJ databases">
        <authorList>
            <consortium name="Lawrence Berkeley National Laboratory"/>
            <person name="Haridas S."/>
            <person name="Hensen N."/>
            <person name="Bonometti L."/>
            <person name="Westerberg I."/>
            <person name="Brannstrom I.O."/>
            <person name="Guillou S."/>
            <person name="Cros-Aarteil S."/>
            <person name="Calhoun S."/>
            <person name="Kuo A."/>
            <person name="Mondo S."/>
            <person name="Pangilinan J."/>
            <person name="Riley R."/>
            <person name="LaButti K."/>
            <person name="Andreopoulos B."/>
            <person name="Lipzen A."/>
            <person name="Chen C."/>
            <person name="Yanf M."/>
            <person name="Daum C."/>
            <person name="Ng V."/>
            <person name="Clum A."/>
            <person name="Steindorff A."/>
            <person name="Ohm R."/>
            <person name="Martin F."/>
            <person name="Silar P."/>
            <person name="Natvig D."/>
            <person name="Lalanne C."/>
            <person name="Gautier V."/>
            <person name="Ament-velasquez S.L."/>
            <person name="Kruys A."/>
            <person name="Hutchinson M.I."/>
            <person name="Powell A.J."/>
            <person name="Barry K."/>
            <person name="Miller A.N."/>
            <person name="Grigoriev I.V."/>
            <person name="Debuchy R."/>
            <person name="Gladieux P."/>
            <person name="Thoren M.H."/>
            <person name="Johannesson H."/>
        </authorList>
    </citation>
    <scope>NUCLEOTIDE SEQUENCE</scope>
    <source>
        <strain evidence="3">CBS 232.78</strain>
    </source>
</reference>
<feature type="region of interest" description="Disordered" evidence="1">
    <location>
        <begin position="557"/>
        <end position="590"/>
    </location>
</feature>
<accession>A0AAE0P0Y2</accession>
<dbReference type="Pfam" id="PF26639">
    <property type="entry name" value="Het-6_barrel"/>
    <property type="match status" value="1"/>
</dbReference>
<evidence type="ECO:0000256" key="1">
    <source>
        <dbReference type="SAM" id="MobiDB-lite"/>
    </source>
</evidence>
<gene>
    <name evidence="3" type="ORF">B0H63DRAFT_467580</name>
</gene>
<sequence length="768" mass="85200">MWVDAICINQTDLHEKEGQLVLMRNIYEQAEQVCVWLGEPAEGSVIAIENLQDSVGFGVAATLGKSVANTYMTHLSGPSSPIRNPTNGISWGWSSQLDMEVNIGDLRELLTRPWWTRVWVVQEVVVGRAVVFMVGSDTFAWANVERSLDRERKNMSLLHVPSATGPTQVFGTVLNPEVYSAQDETFRMMSRFRQLWKDGTFRLSIYELLYEFRRLNCTNPRDRVFAFLGLATAGGRELGIVPDYSNSTAEVFIQTTLSVINSTNSLDILNCVREWRGIEAPPSPAYAFSLLDQAKYHDVGAKVSDGPGTRPRRAWARLPPGWERIPAHAASEGKNIVSWSGFKSFVKGETARYYNHNTGTTHGNSPLEGKLPLPLAQHPARQREIPDGWVKTWDNLGRASVRYAPKPPPLPPQPTATAETAAIPSTESPFIIIPLPTWVPNWHTQTHIDPRPFLNWTDNTTRYAASGSTAASISYRRDNNSLVVDGVLFDTVVALSSPWHPNPAHPPITRRGAPALIMWENLALDTSVFSSPCPYASTDKGDREEAFWRTQIADFAGDNTPASDENIRTSDDGNLAHHLETPSSLPSPPLLAPRDSGVARMYMEAWYDQHPTRGSWAKHLPSIDDTASHNLWQLADMSIDGAKLYWDLHAELRRIAESEGTKIETAGSEDVYGEYLRRICEACGHRRLLITGRGYMGLAPWNAKIGDKVCVLKGGKTPFLLREEGKGDEGEDNVHSFVGEAYVYGIMGGEAMPGGKNAEGKMQSFCLM</sequence>
<dbReference type="Pfam" id="PF06985">
    <property type="entry name" value="HET"/>
    <property type="match status" value="1"/>
</dbReference>